<keyword evidence="6" id="KW-1185">Reference proteome</keyword>
<evidence type="ECO:0000256" key="3">
    <source>
        <dbReference type="ARBA" id="ARBA00023315"/>
    </source>
</evidence>
<keyword evidence="2 5" id="KW-0808">Transferase</keyword>
<dbReference type="Proteomes" id="UP000217083">
    <property type="component" value="Unassembled WGS sequence"/>
</dbReference>
<name>A0A263BVL0_9BACI</name>
<dbReference type="RefSeq" id="WP_094922419.1">
    <property type="nucleotide sequence ID" value="NZ_NPIA01000002.1"/>
</dbReference>
<organism evidence="5 6">
    <name type="scientific">Lottiidibacillus patelloidae</name>
    <dbReference type="NCBI Taxonomy" id="2670334"/>
    <lineage>
        <taxon>Bacteria</taxon>
        <taxon>Bacillati</taxon>
        <taxon>Bacillota</taxon>
        <taxon>Bacilli</taxon>
        <taxon>Bacillales</taxon>
        <taxon>Bacillaceae</taxon>
        <taxon>Lottiidibacillus</taxon>
    </lineage>
</organism>
<dbReference type="InterPro" id="IPR050500">
    <property type="entry name" value="Phos_Acetyltrans/Butyryltrans"/>
</dbReference>
<keyword evidence="3" id="KW-0012">Acyltransferase</keyword>
<dbReference type="Gene3D" id="3.40.718.10">
    <property type="entry name" value="Isopropylmalate Dehydrogenase"/>
    <property type="match status" value="1"/>
</dbReference>
<dbReference type="PIRSF" id="PIRSF000428">
    <property type="entry name" value="P_Ac_trans"/>
    <property type="match status" value="1"/>
</dbReference>
<evidence type="ECO:0000313" key="6">
    <source>
        <dbReference type="Proteomes" id="UP000217083"/>
    </source>
</evidence>
<dbReference type="NCBIfam" id="NF005837">
    <property type="entry name" value="PRK07742.1"/>
    <property type="match status" value="1"/>
</dbReference>
<dbReference type="SUPFAM" id="SSF53659">
    <property type="entry name" value="Isocitrate/Isopropylmalate dehydrogenase-like"/>
    <property type="match status" value="1"/>
</dbReference>
<dbReference type="Pfam" id="PF01515">
    <property type="entry name" value="PTA_PTB"/>
    <property type="match status" value="1"/>
</dbReference>
<accession>A0A263BVL0</accession>
<dbReference type="InterPro" id="IPR012147">
    <property type="entry name" value="P_Ac_Bu_trans"/>
</dbReference>
<dbReference type="InterPro" id="IPR002505">
    <property type="entry name" value="PTA_PTB"/>
</dbReference>
<reference evidence="6" key="1">
    <citation type="submission" date="2017-08" db="EMBL/GenBank/DDBJ databases">
        <authorList>
            <person name="Huang Z."/>
        </authorList>
    </citation>
    <scope>NUCLEOTIDE SEQUENCE [LARGE SCALE GENOMIC DNA]</scope>
    <source>
        <strain evidence="6">SA5d-4</strain>
    </source>
</reference>
<dbReference type="AlphaFoldDB" id="A0A263BVL0"/>
<dbReference type="GO" id="GO:0019605">
    <property type="term" value="P:butyrate metabolic process"/>
    <property type="evidence" value="ECO:0007669"/>
    <property type="project" value="InterPro"/>
</dbReference>
<comment type="similarity">
    <text evidence="1">Belongs to the phosphate acetyltransferase and butyryltransferase family.</text>
</comment>
<evidence type="ECO:0000256" key="1">
    <source>
        <dbReference type="ARBA" id="ARBA00005656"/>
    </source>
</evidence>
<sequence length="297" mass="31169">MKLQNLIAAKSKVQKKIAVAAAEDQEVIEAIASALKLDLASFILYGDETKIKALLSEHSITENEKVTITHTSGANEAATEAVKAVSSGEADVLMKGMVPTATLLKAVLNKEYGLRTGNVLSHVAVFEVEGYDRFTIVTDAAMNIAPDLKQKVQITKNAVQIARAIGIETPKVAPIAAVEVVNPDMQATLDAAALTQMNQRGQLKDCIVDGPLALDNAVSLEAAKHKGITSDVAGKADILLVPTIEVGNVLYKSLIYFANAKVGAVIAGAKAPIVLTSRSDSAESKLNSLILAVCSAN</sequence>
<dbReference type="EMBL" id="NPIA01000002">
    <property type="protein sequence ID" value="OZM57608.1"/>
    <property type="molecule type" value="Genomic_DNA"/>
</dbReference>
<dbReference type="GO" id="GO:0050182">
    <property type="term" value="F:phosphate butyryltransferase activity"/>
    <property type="evidence" value="ECO:0007669"/>
    <property type="project" value="InterPro"/>
</dbReference>
<protein>
    <submittedName>
        <fullName evidence="5">Phosphate butyryltransferase</fullName>
    </submittedName>
</protein>
<evidence type="ECO:0000259" key="4">
    <source>
        <dbReference type="Pfam" id="PF01515"/>
    </source>
</evidence>
<dbReference type="NCBIfam" id="NF006045">
    <property type="entry name" value="PRK08190.1"/>
    <property type="match status" value="1"/>
</dbReference>
<dbReference type="NCBIfam" id="TIGR02706">
    <property type="entry name" value="P_butyryltrans"/>
    <property type="match status" value="1"/>
</dbReference>
<dbReference type="PANTHER" id="PTHR43356:SF2">
    <property type="entry name" value="PHOSPHATE ACETYLTRANSFERASE"/>
    <property type="match status" value="1"/>
</dbReference>
<comment type="caution">
    <text evidence="5">The sequence shown here is derived from an EMBL/GenBank/DDBJ whole genome shotgun (WGS) entry which is preliminary data.</text>
</comment>
<evidence type="ECO:0000313" key="5">
    <source>
        <dbReference type="EMBL" id="OZM57608.1"/>
    </source>
</evidence>
<dbReference type="InterPro" id="IPR014079">
    <property type="entry name" value="Phosphate_butyryltransferase"/>
</dbReference>
<dbReference type="PANTHER" id="PTHR43356">
    <property type="entry name" value="PHOSPHATE ACETYLTRANSFERASE"/>
    <property type="match status" value="1"/>
</dbReference>
<gene>
    <name evidence="5" type="ORF">CIB95_04350</name>
</gene>
<proteinExistence type="inferred from homology"/>
<dbReference type="NCBIfam" id="NF004472">
    <property type="entry name" value="PRK05805.1"/>
    <property type="match status" value="1"/>
</dbReference>
<reference evidence="5 6" key="2">
    <citation type="submission" date="2017-09" db="EMBL/GenBank/DDBJ databases">
        <title>Bacillus patelloidae sp. nov., isolated from the intestinal tract of a marine limpet.</title>
        <authorList>
            <person name="Liu R."/>
            <person name="Dong C."/>
            <person name="Shao Z."/>
        </authorList>
    </citation>
    <scope>NUCLEOTIDE SEQUENCE [LARGE SCALE GENOMIC DNA]</scope>
    <source>
        <strain evidence="5 6">SA5d-4</strain>
    </source>
</reference>
<feature type="domain" description="Phosphate acetyl/butaryl transferase" evidence="4">
    <location>
        <begin position="76"/>
        <end position="293"/>
    </location>
</feature>
<evidence type="ECO:0000256" key="2">
    <source>
        <dbReference type="ARBA" id="ARBA00022679"/>
    </source>
</evidence>